<dbReference type="InterPro" id="IPR009061">
    <property type="entry name" value="DNA-bd_dom_put_sf"/>
</dbReference>
<sequence>MSARVFYTLAQVAELVGVHYETVARWVRTGKLKGIKLSRRKILVPKEQLDALFAGEATAAGSAQRWMPLIRTLTPQEAEKLRASTQDLEHVEELPQ</sequence>
<reference evidence="2" key="1">
    <citation type="journal article" date="2005" name="Environ. Microbiol.">
        <title>Genetic and functional properties of uncultivated thermophilic crenarchaeotes from a subsurface gold mine as revealed by analysis of genome fragments.</title>
        <authorList>
            <person name="Nunoura T."/>
            <person name="Hirayama H."/>
            <person name="Takami H."/>
            <person name="Oida H."/>
            <person name="Nishi S."/>
            <person name="Shimamura S."/>
            <person name="Suzuki Y."/>
            <person name="Inagaki F."/>
            <person name="Takai K."/>
            <person name="Nealson K.H."/>
            <person name="Horikoshi K."/>
        </authorList>
    </citation>
    <scope>NUCLEOTIDE SEQUENCE</scope>
</reference>
<dbReference type="InterPro" id="IPR010093">
    <property type="entry name" value="SinI_DNA-bd"/>
</dbReference>
<dbReference type="InterPro" id="IPR041657">
    <property type="entry name" value="HTH_17"/>
</dbReference>
<dbReference type="NCBIfam" id="TIGR01764">
    <property type="entry name" value="excise"/>
    <property type="match status" value="1"/>
</dbReference>
<evidence type="ECO:0000259" key="1">
    <source>
        <dbReference type="Pfam" id="PF12728"/>
    </source>
</evidence>
<reference evidence="2" key="2">
    <citation type="journal article" date="2012" name="PLoS ONE">
        <title>A Deeply Branching Thermophilic Bacterium with an Ancient Acetyl-CoA Pathway Dominates a Subsurface Ecosystem.</title>
        <authorList>
            <person name="Takami H."/>
            <person name="Noguchi H."/>
            <person name="Takaki Y."/>
            <person name="Uchiyama I."/>
            <person name="Toyoda A."/>
            <person name="Nishi S."/>
            <person name="Chee G.-J."/>
            <person name="Arai W."/>
            <person name="Nunoura T."/>
            <person name="Itoh T."/>
            <person name="Hattori M."/>
            <person name="Takai K."/>
        </authorList>
    </citation>
    <scope>NUCLEOTIDE SEQUENCE</scope>
</reference>
<gene>
    <name evidence="2" type="ORF">HGMM_OP3C338</name>
</gene>
<dbReference type="EMBL" id="AP011802">
    <property type="protein sequence ID" value="BAL59183.1"/>
    <property type="molecule type" value="Genomic_DNA"/>
</dbReference>
<proteinExistence type="predicted"/>
<accession>H5SSP1</accession>
<dbReference type="AlphaFoldDB" id="H5SSP1"/>
<dbReference type="SUPFAM" id="SSF46955">
    <property type="entry name" value="Putative DNA-binding domain"/>
    <property type="match status" value="1"/>
</dbReference>
<dbReference type="GO" id="GO:0003677">
    <property type="term" value="F:DNA binding"/>
    <property type="evidence" value="ECO:0007669"/>
    <property type="project" value="InterPro"/>
</dbReference>
<organism evidence="2">
    <name type="scientific">Acetithermum autotrophicum</name>
    <dbReference type="NCBI Taxonomy" id="1446466"/>
    <lineage>
        <taxon>Bacteria</taxon>
        <taxon>Candidatus Bipolaricaulota</taxon>
        <taxon>Candidatus Acetithermum</taxon>
    </lineage>
</organism>
<dbReference type="Pfam" id="PF12728">
    <property type="entry name" value="HTH_17"/>
    <property type="match status" value="1"/>
</dbReference>
<feature type="domain" description="Helix-turn-helix" evidence="1">
    <location>
        <begin position="6"/>
        <end position="54"/>
    </location>
</feature>
<evidence type="ECO:0000313" key="2">
    <source>
        <dbReference type="EMBL" id="BAL59183.1"/>
    </source>
</evidence>
<name>H5SSP1_ACEAU</name>
<protein>
    <recommendedName>
        <fullName evidence="1">Helix-turn-helix domain-containing protein</fullName>
    </recommendedName>
</protein>